<dbReference type="Proteomes" id="UP001445076">
    <property type="component" value="Unassembled WGS sequence"/>
</dbReference>
<dbReference type="AlphaFoldDB" id="A0AAW0WD62"/>
<evidence type="ECO:0000313" key="1">
    <source>
        <dbReference type="EMBL" id="KAK8724169.1"/>
    </source>
</evidence>
<gene>
    <name evidence="1" type="ORF">OTU49_011253</name>
</gene>
<comment type="caution">
    <text evidence="1">The sequence shown here is derived from an EMBL/GenBank/DDBJ whole genome shotgun (WGS) entry which is preliminary data.</text>
</comment>
<keyword evidence="2" id="KW-1185">Reference proteome</keyword>
<reference evidence="1 2" key="1">
    <citation type="journal article" date="2024" name="BMC Genomics">
        <title>Genome assembly of redclaw crayfish (Cherax quadricarinatus) provides insights into its immune adaptation and hypoxia tolerance.</title>
        <authorList>
            <person name="Liu Z."/>
            <person name="Zheng J."/>
            <person name="Li H."/>
            <person name="Fang K."/>
            <person name="Wang S."/>
            <person name="He J."/>
            <person name="Zhou D."/>
            <person name="Weng S."/>
            <person name="Chi M."/>
            <person name="Gu Z."/>
            <person name="He J."/>
            <person name="Li F."/>
            <person name="Wang M."/>
        </authorList>
    </citation>
    <scope>NUCLEOTIDE SEQUENCE [LARGE SCALE GENOMIC DNA]</scope>
    <source>
        <strain evidence="1">ZL_2023a</strain>
    </source>
</reference>
<evidence type="ECO:0000313" key="2">
    <source>
        <dbReference type="Proteomes" id="UP001445076"/>
    </source>
</evidence>
<accession>A0AAW0WD62</accession>
<organism evidence="1 2">
    <name type="scientific">Cherax quadricarinatus</name>
    <name type="common">Australian red claw crayfish</name>
    <dbReference type="NCBI Taxonomy" id="27406"/>
    <lineage>
        <taxon>Eukaryota</taxon>
        <taxon>Metazoa</taxon>
        <taxon>Ecdysozoa</taxon>
        <taxon>Arthropoda</taxon>
        <taxon>Crustacea</taxon>
        <taxon>Multicrustacea</taxon>
        <taxon>Malacostraca</taxon>
        <taxon>Eumalacostraca</taxon>
        <taxon>Eucarida</taxon>
        <taxon>Decapoda</taxon>
        <taxon>Pleocyemata</taxon>
        <taxon>Astacidea</taxon>
        <taxon>Parastacoidea</taxon>
        <taxon>Parastacidae</taxon>
        <taxon>Cherax</taxon>
    </lineage>
</organism>
<dbReference type="EMBL" id="JARKIK010000086">
    <property type="protein sequence ID" value="KAK8724169.1"/>
    <property type="molecule type" value="Genomic_DNA"/>
</dbReference>
<sequence length="201" mass="22181">MPPLIPQRREQRQVSIMRGLLFSSVVVLAALHLATSLKVNGDQEVKEENQAGQRTFYQLGLRKFCRRISTWLSTTGAAIIAGTSGLPVSQWTEQELFVRFMNTLCGVSRELDDRNLLMEQNLPVPALDPTTVVCRRIRSFLVTTGATIMQSASSIPTLLTTPQVLISMLYAACSITRDAQMTDEDFLVAFSLTPGPIAHIG</sequence>
<protein>
    <submittedName>
        <fullName evidence="1">Uncharacterized protein</fullName>
    </submittedName>
</protein>
<proteinExistence type="predicted"/>
<name>A0AAW0WD62_CHEQU</name>